<reference evidence="11 12" key="1">
    <citation type="submission" date="2020-08" db="EMBL/GenBank/DDBJ databases">
        <title>Bridging the membrane lipid divide: bacteria of the FCB group superphylum have the potential to synthesize archaeal ether lipids.</title>
        <authorList>
            <person name="Villanueva L."/>
            <person name="Von Meijenfeldt F.A.B."/>
            <person name="Westbye A.B."/>
            <person name="Yadav S."/>
            <person name="Hopmans E.C."/>
            <person name="Dutilh B.E."/>
            <person name="Sinninghe Damste J.S."/>
        </authorList>
    </citation>
    <scope>NUCLEOTIDE SEQUENCE [LARGE SCALE GENOMIC DNA]</scope>
    <source>
        <strain evidence="11">NIOZ-UU36</strain>
    </source>
</reference>
<dbReference type="GO" id="GO:0005886">
    <property type="term" value="C:plasma membrane"/>
    <property type="evidence" value="ECO:0007669"/>
    <property type="project" value="UniProtKB-SubCell"/>
</dbReference>
<evidence type="ECO:0000256" key="6">
    <source>
        <dbReference type="ARBA" id="ARBA00022989"/>
    </source>
</evidence>
<dbReference type="SUPFAM" id="SSF55874">
    <property type="entry name" value="ATPase domain of HSP90 chaperone/DNA topoisomerase II/histidine kinase"/>
    <property type="match status" value="1"/>
</dbReference>
<dbReference type="CDD" id="cd00130">
    <property type="entry name" value="PAS"/>
    <property type="match status" value="1"/>
</dbReference>
<comment type="caution">
    <text evidence="11">The sequence shown here is derived from an EMBL/GenBank/DDBJ whole genome shotgun (WGS) entry which is preliminary data.</text>
</comment>
<evidence type="ECO:0000256" key="2">
    <source>
        <dbReference type="ARBA" id="ARBA00022475"/>
    </source>
</evidence>
<evidence type="ECO:0000256" key="1">
    <source>
        <dbReference type="ARBA" id="ARBA00004651"/>
    </source>
</evidence>
<evidence type="ECO:0000313" key="12">
    <source>
        <dbReference type="Proteomes" id="UP000614469"/>
    </source>
</evidence>
<dbReference type="GO" id="GO:0000155">
    <property type="term" value="F:phosphorelay sensor kinase activity"/>
    <property type="evidence" value="ECO:0007669"/>
    <property type="project" value="InterPro"/>
</dbReference>
<evidence type="ECO:0000256" key="3">
    <source>
        <dbReference type="ARBA" id="ARBA00022679"/>
    </source>
</evidence>
<dbReference type="InterPro" id="IPR036890">
    <property type="entry name" value="HATPase_C_sf"/>
</dbReference>
<evidence type="ECO:0000256" key="9">
    <source>
        <dbReference type="SAM" id="Phobius"/>
    </source>
</evidence>
<feature type="transmembrane region" description="Helical" evidence="9">
    <location>
        <begin position="33"/>
        <end position="50"/>
    </location>
</feature>
<evidence type="ECO:0000256" key="7">
    <source>
        <dbReference type="ARBA" id="ARBA00023012"/>
    </source>
</evidence>
<dbReference type="InterPro" id="IPR031621">
    <property type="entry name" value="HisKA_7TM"/>
</dbReference>
<dbReference type="PROSITE" id="PS50109">
    <property type="entry name" value="HIS_KIN"/>
    <property type="match status" value="1"/>
</dbReference>
<organism evidence="11 12">
    <name type="scientific">Candidatus Desulfolinea nitratireducens</name>
    <dbReference type="NCBI Taxonomy" id="2841698"/>
    <lineage>
        <taxon>Bacteria</taxon>
        <taxon>Bacillati</taxon>
        <taxon>Chloroflexota</taxon>
        <taxon>Anaerolineae</taxon>
        <taxon>Anaerolineales</taxon>
        <taxon>Anaerolineales incertae sedis</taxon>
        <taxon>Candidatus Desulfolinea</taxon>
    </lineage>
</organism>
<dbReference type="EMBL" id="JACNJN010000116">
    <property type="protein sequence ID" value="MBC8335616.1"/>
    <property type="molecule type" value="Genomic_DNA"/>
</dbReference>
<dbReference type="InterPro" id="IPR000014">
    <property type="entry name" value="PAS"/>
</dbReference>
<sequence length="704" mass="79929">MPNFMDMLFLIVWLAGFLIGIRFLRQKLIGSQNFLFLTAVLLVSYALVFFHKTQLISDSKIVLLSLYLGSTAAASALLFFALEYVNRPVWFDLPRKVYFFLEPVISLGIILGLNTSGQIYPKPAATFWIWDYIHDFYVVTILFLTIIIVVSGMSMGIGALRRKTLFILIATFIPILPKVLGIELFFEPYTLQMYSFSVSGLVIGFTLFRTKTVDPIPFSRDLVVEQMREGWLLLDVQNRIVDTNPVAREMLGITSKHLYGSDAKTIFSPWPNIIRTLETGQELDAKGSFNIKDKFLYLHIRILHLKDSNDSMIGSLILLRDHSERRRVEGARQQARDEMFSLMHSIAGAASRSENIDDFITATMYQLAYSFSSQVTAVFLKDEELKDDNRFLLVAHHGINPDYIESLAFLDQKNELVSELLKSRKTLLINDVQNDARVPIFFGHKIAGSLLWVPIIAENDFVGLILLARESRVYSVDEIVRLETVAEQIGSFVRSDRRRDIASTLAERQRVIRDLHDSVTQRLYGLVMKTEAARLELESGKQFDPGEIVTDLGFNARQALKEMRLFLHNLQPIDLERDGLVIVLTRRLEAVEGRADVERNIDIDPTIHLSSEEELALFFIAQEALNNIIKHSSATAIKVKLKKARVNIRLEISDNGNGFDTKNSNQFGLGIKNMQTRAKKIGADLKVASNSENGTRITVLLRMK</sequence>
<dbReference type="Gene3D" id="3.30.450.40">
    <property type="match status" value="1"/>
</dbReference>
<evidence type="ECO:0000259" key="10">
    <source>
        <dbReference type="PROSITE" id="PS50109"/>
    </source>
</evidence>
<dbReference type="SMART" id="SM00387">
    <property type="entry name" value="HATPase_c"/>
    <property type="match status" value="1"/>
</dbReference>
<keyword evidence="6 9" id="KW-1133">Transmembrane helix</keyword>
<feature type="transmembrane region" description="Helical" evidence="9">
    <location>
        <begin position="136"/>
        <end position="158"/>
    </location>
</feature>
<dbReference type="AlphaFoldDB" id="A0A8J6NHX0"/>
<dbReference type="SMART" id="SM00065">
    <property type="entry name" value="GAF"/>
    <property type="match status" value="1"/>
</dbReference>
<dbReference type="InterPro" id="IPR003594">
    <property type="entry name" value="HATPase_dom"/>
</dbReference>
<gene>
    <name evidence="11" type="ORF">H8E29_10145</name>
</gene>
<evidence type="ECO:0000256" key="4">
    <source>
        <dbReference type="ARBA" id="ARBA00022692"/>
    </source>
</evidence>
<dbReference type="GO" id="GO:0046983">
    <property type="term" value="F:protein dimerization activity"/>
    <property type="evidence" value="ECO:0007669"/>
    <property type="project" value="InterPro"/>
</dbReference>
<evidence type="ECO:0000313" key="11">
    <source>
        <dbReference type="EMBL" id="MBC8335616.1"/>
    </source>
</evidence>
<dbReference type="Pfam" id="PF13185">
    <property type="entry name" value="GAF_2"/>
    <property type="match status" value="1"/>
</dbReference>
<dbReference type="Gene3D" id="3.30.450.20">
    <property type="entry name" value="PAS domain"/>
    <property type="match status" value="1"/>
</dbReference>
<dbReference type="InterPro" id="IPR003018">
    <property type="entry name" value="GAF"/>
</dbReference>
<evidence type="ECO:0000256" key="8">
    <source>
        <dbReference type="ARBA" id="ARBA00023136"/>
    </source>
</evidence>
<feature type="domain" description="Histidine kinase" evidence="10">
    <location>
        <begin position="620"/>
        <end position="704"/>
    </location>
</feature>
<dbReference type="PANTHER" id="PTHR24421">
    <property type="entry name" value="NITRATE/NITRITE SENSOR PROTEIN NARX-RELATED"/>
    <property type="match status" value="1"/>
</dbReference>
<keyword evidence="5" id="KW-0418">Kinase</keyword>
<dbReference type="Proteomes" id="UP000614469">
    <property type="component" value="Unassembled WGS sequence"/>
</dbReference>
<dbReference type="InterPro" id="IPR011712">
    <property type="entry name" value="Sig_transdc_His_kin_sub3_dim/P"/>
</dbReference>
<dbReference type="Pfam" id="PF07730">
    <property type="entry name" value="HisKA_3"/>
    <property type="match status" value="1"/>
</dbReference>
<dbReference type="InterPro" id="IPR050482">
    <property type="entry name" value="Sensor_HK_TwoCompSys"/>
</dbReference>
<dbReference type="PANTHER" id="PTHR24421:SF37">
    <property type="entry name" value="SENSOR HISTIDINE KINASE NARS"/>
    <property type="match status" value="1"/>
</dbReference>
<dbReference type="InterPro" id="IPR035965">
    <property type="entry name" value="PAS-like_dom_sf"/>
</dbReference>
<keyword evidence="4 9" id="KW-0812">Transmembrane</keyword>
<dbReference type="CDD" id="cd16917">
    <property type="entry name" value="HATPase_UhpB-NarQ-NarX-like"/>
    <property type="match status" value="1"/>
</dbReference>
<dbReference type="InterPro" id="IPR005467">
    <property type="entry name" value="His_kinase_dom"/>
</dbReference>
<proteinExistence type="predicted"/>
<name>A0A8J6NHX0_9CHLR</name>
<accession>A0A8J6NHX0</accession>
<keyword evidence="3" id="KW-0808">Transferase</keyword>
<evidence type="ECO:0000256" key="5">
    <source>
        <dbReference type="ARBA" id="ARBA00022777"/>
    </source>
</evidence>
<dbReference type="InterPro" id="IPR029016">
    <property type="entry name" value="GAF-like_dom_sf"/>
</dbReference>
<dbReference type="SUPFAM" id="SSF55781">
    <property type="entry name" value="GAF domain-like"/>
    <property type="match status" value="1"/>
</dbReference>
<protein>
    <submittedName>
        <fullName evidence="11">GAF domain-containing protein</fullName>
    </submittedName>
</protein>
<dbReference type="SUPFAM" id="SSF55785">
    <property type="entry name" value="PYP-like sensor domain (PAS domain)"/>
    <property type="match status" value="1"/>
</dbReference>
<feature type="transmembrane region" description="Helical" evidence="9">
    <location>
        <begin position="97"/>
        <end position="116"/>
    </location>
</feature>
<feature type="transmembrane region" description="Helical" evidence="9">
    <location>
        <begin position="165"/>
        <end position="186"/>
    </location>
</feature>
<keyword evidence="8 9" id="KW-0472">Membrane</keyword>
<dbReference type="Pfam" id="PF16927">
    <property type="entry name" value="HisKA_7TM"/>
    <property type="match status" value="1"/>
</dbReference>
<dbReference type="Pfam" id="PF02518">
    <property type="entry name" value="HATPase_c"/>
    <property type="match status" value="1"/>
</dbReference>
<dbReference type="Gene3D" id="1.20.5.1930">
    <property type="match status" value="1"/>
</dbReference>
<comment type="subcellular location">
    <subcellularLocation>
        <location evidence="1">Cell membrane</location>
        <topology evidence="1">Multi-pass membrane protein</topology>
    </subcellularLocation>
</comment>
<dbReference type="Gene3D" id="3.30.565.10">
    <property type="entry name" value="Histidine kinase-like ATPase, C-terminal domain"/>
    <property type="match status" value="1"/>
</dbReference>
<feature type="transmembrane region" description="Helical" evidence="9">
    <location>
        <begin position="62"/>
        <end position="85"/>
    </location>
</feature>
<keyword evidence="7" id="KW-0902">Two-component regulatory system</keyword>
<feature type="transmembrane region" description="Helical" evidence="9">
    <location>
        <begin position="6"/>
        <end position="24"/>
    </location>
</feature>
<keyword evidence="2" id="KW-1003">Cell membrane</keyword>